<evidence type="ECO:0000313" key="2">
    <source>
        <dbReference type="WBParaSite" id="ES5_v2.g18711.t1"/>
    </source>
</evidence>
<dbReference type="WBParaSite" id="ES5_v2.g18711.t1">
    <property type="protein sequence ID" value="ES5_v2.g18711.t1"/>
    <property type="gene ID" value="ES5_v2.g18711"/>
</dbReference>
<reference evidence="2" key="1">
    <citation type="submission" date="2022-11" db="UniProtKB">
        <authorList>
            <consortium name="WormBaseParasite"/>
        </authorList>
    </citation>
    <scope>IDENTIFICATION</scope>
</reference>
<sequence>MKFFIFIFALSYSVSTTHGLMCNSSVTPATAIDCSKNNFCLVIDMMSNNKEVTFQGCGDQMKTGTTTVGSGFTGQFDCCNDKDLCNNKSLDKNAKPENKNGAIKPFAFGFLSIFVILASLFLSQTL</sequence>
<evidence type="ECO:0000313" key="1">
    <source>
        <dbReference type="Proteomes" id="UP000887579"/>
    </source>
</evidence>
<accession>A0AC34FN92</accession>
<dbReference type="Proteomes" id="UP000887579">
    <property type="component" value="Unplaced"/>
</dbReference>
<proteinExistence type="predicted"/>
<protein>
    <submittedName>
        <fullName evidence="2">UPAR/Ly6 domain-containing protein</fullName>
    </submittedName>
</protein>
<name>A0AC34FN92_9BILA</name>
<organism evidence="1 2">
    <name type="scientific">Panagrolaimus sp. ES5</name>
    <dbReference type="NCBI Taxonomy" id="591445"/>
    <lineage>
        <taxon>Eukaryota</taxon>
        <taxon>Metazoa</taxon>
        <taxon>Ecdysozoa</taxon>
        <taxon>Nematoda</taxon>
        <taxon>Chromadorea</taxon>
        <taxon>Rhabditida</taxon>
        <taxon>Tylenchina</taxon>
        <taxon>Panagrolaimomorpha</taxon>
        <taxon>Panagrolaimoidea</taxon>
        <taxon>Panagrolaimidae</taxon>
        <taxon>Panagrolaimus</taxon>
    </lineage>
</organism>